<dbReference type="OrthoDB" id="4735278at2759"/>
<evidence type="ECO:0000313" key="3">
    <source>
        <dbReference type="EMBL" id="PAA46418.1"/>
    </source>
</evidence>
<dbReference type="Proteomes" id="UP000215902">
    <property type="component" value="Unassembled WGS sequence"/>
</dbReference>
<dbReference type="AlphaFoldDB" id="A0A267DAW0"/>
<dbReference type="InterPro" id="IPR000467">
    <property type="entry name" value="G_patch_dom"/>
</dbReference>
<dbReference type="STRING" id="282301.A0A267DAW0"/>
<feature type="non-terminal residue" evidence="3">
    <location>
        <position position="1"/>
    </location>
</feature>
<feature type="domain" description="G-patch" evidence="2">
    <location>
        <begin position="191"/>
        <end position="237"/>
    </location>
</feature>
<comment type="caution">
    <text evidence="3">The sequence shown here is derived from an EMBL/GenBank/DDBJ whole genome shotgun (WGS) entry which is preliminary data.</text>
</comment>
<reference evidence="3 4" key="1">
    <citation type="submission" date="2017-06" db="EMBL/GenBank/DDBJ databases">
        <title>A platform for efficient transgenesis in Macrostomum lignano, a flatworm model organism for stem cell research.</title>
        <authorList>
            <person name="Berezikov E."/>
        </authorList>
    </citation>
    <scope>NUCLEOTIDE SEQUENCE [LARGE SCALE GENOMIC DNA]</scope>
    <source>
        <strain evidence="3">DV1</strain>
        <tissue evidence="3">Whole organism</tissue>
    </source>
</reference>
<keyword evidence="4" id="KW-1185">Reference proteome</keyword>
<proteinExistence type="predicted"/>
<evidence type="ECO:0000259" key="2">
    <source>
        <dbReference type="PROSITE" id="PS50174"/>
    </source>
</evidence>
<dbReference type="EMBL" id="NIVC01004869">
    <property type="protein sequence ID" value="PAA46418.1"/>
    <property type="molecule type" value="Genomic_DNA"/>
</dbReference>
<sequence length="282" mass="30524">NSISKSTRSSRSRSTLRNSHGFVSLIDSDSDDEVDPSTLEPQQRIVTVRPKAEIIDLTAATAVPEGSDDCIVISDNESDNDLANNADDGEEAARRTADSLVWIDLDANELESDTDDDDDLIVVAATPPATRQMKPTLPAKRKLLYCQICKSNFSDPIRTHQASIAHQLALMPDEAAAPASGSAADRKLCVASGPAYRMMLKQGWTPGSGLGRHGQGRSQPIATVVKRDRLGLGMAAPKRKKKQIPQSNNSSAAEPAGSGCKANFERDFRRYMNDPDSTAWFQ</sequence>
<protein>
    <recommendedName>
        <fullName evidence="2">G-patch domain-containing protein</fullName>
    </recommendedName>
</protein>
<dbReference type="PANTHER" id="PTHR20923">
    <property type="entry name" value="BAT4 PROTEIN-RELATED"/>
    <property type="match status" value="1"/>
</dbReference>
<evidence type="ECO:0000313" key="4">
    <source>
        <dbReference type="Proteomes" id="UP000215902"/>
    </source>
</evidence>
<feature type="region of interest" description="Disordered" evidence="1">
    <location>
        <begin position="1"/>
        <end position="38"/>
    </location>
</feature>
<name>A0A267DAW0_9PLAT</name>
<evidence type="ECO:0000256" key="1">
    <source>
        <dbReference type="SAM" id="MobiDB-lite"/>
    </source>
</evidence>
<feature type="compositionally biased region" description="Low complexity" evidence="1">
    <location>
        <begin position="1"/>
        <end position="19"/>
    </location>
</feature>
<dbReference type="PROSITE" id="PS50174">
    <property type="entry name" value="G_PATCH"/>
    <property type="match status" value="1"/>
</dbReference>
<accession>A0A267DAW0</accession>
<dbReference type="GO" id="GO:0003676">
    <property type="term" value="F:nucleic acid binding"/>
    <property type="evidence" value="ECO:0007669"/>
    <property type="project" value="InterPro"/>
</dbReference>
<gene>
    <name evidence="3" type="ORF">BOX15_Mlig032911g5</name>
</gene>
<dbReference type="SMART" id="SM00443">
    <property type="entry name" value="G_patch"/>
    <property type="match status" value="1"/>
</dbReference>
<dbReference type="InterPro" id="IPR039146">
    <property type="entry name" value="GPANK1"/>
</dbReference>
<dbReference type="PANTHER" id="PTHR20923:SF1">
    <property type="entry name" value="G PATCH DOMAIN AND ANKYRIN REPEAT-CONTAINING PROTEIN 1"/>
    <property type="match status" value="1"/>
</dbReference>
<organism evidence="3 4">
    <name type="scientific">Macrostomum lignano</name>
    <dbReference type="NCBI Taxonomy" id="282301"/>
    <lineage>
        <taxon>Eukaryota</taxon>
        <taxon>Metazoa</taxon>
        <taxon>Spiralia</taxon>
        <taxon>Lophotrochozoa</taxon>
        <taxon>Platyhelminthes</taxon>
        <taxon>Rhabditophora</taxon>
        <taxon>Macrostomorpha</taxon>
        <taxon>Macrostomida</taxon>
        <taxon>Macrostomidae</taxon>
        <taxon>Macrostomum</taxon>
    </lineage>
</organism>
<feature type="region of interest" description="Disordered" evidence="1">
    <location>
        <begin position="231"/>
        <end position="260"/>
    </location>
</feature>
<dbReference type="Pfam" id="PF01585">
    <property type="entry name" value="G-patch"/>
    <property type="match status" value="1"/>
</dbReference>